<evidence type="ECO:0000259" key="7">
    <source>
        <dbReference type="PROSITE" id="PS50090"/>
    </source>
</evidence>
<dbReference type="Proteomes" id="UP000325577">
    <property type="component" value="Linkage Group LG12"/>
</dbReference>
<dbReference type="PROSITE" id="PS50090">
    <property type="entry name" value="MYB_LIKE"/>
    <property type="match status" value="4"/>
</dbReference>
<proteinExistence type="predicted"/>
<keyword evidence="2" id="KW-0805">Transcription regulation</keyword>
<feature type="domain" description="HTH myb-type" evidence="8">
    <location>
        <begin position="134"/>
        <end position="179"/>
    </location>
</feature>
<sequence length="1016" mass="112981">MELNAPTMKNYHRHQWWLNCEDPLVNHHPWTTMEDKNILHIVQQKGIDNWIDKAVSLGTNRTPFQCLARYQRSLNASIMKREWTEAEDNKLRAAVETFGESNWQVVASTLEGRTGTQCSNRWKKSLHPARQRVGKWTPDEDKRLKVAVMLFGPKTWKKIAQFVPGRTQVQCRERWVNCLDPSLNLDEWTEEEDLRLKAAIAEHGYCWSKVAACVPPRTDSQCRRRWKVLLPHEVPLLQAARKIQKAALISNFVDRESDRPALGPNDFIPLPAINSISESEHLNLPGKQKKKSRRKLESRGKDKASGDVSNIRSKRLIREAQICSEEFPGLTNCNEIEKSGGDGTISKKKRVMKPRLQKKKYTDSTVHSSCPDTTLLAITNGEEVGAFGGDNATKKKKNALGRQKRKSRGRPESQEIDPASGDDAISKKRRVTKSYSKESNGCNLVKDHPSSCPDSELLMSTNGEEVQEFGQDAATKNKEASKPCSKKNKCIELVKEVPGITNSNEVKTFGGNDAISKKRRQSTKPHSEKNKQIETLLIIGSGKYVEAFSRNDATKKKRTPKLHFRRNQCTETCEKTAEIINSNGVETFGGDDTISEKRLSMPQSRQDKFTAPTQDHSASCPDSTLYRLTNVDEVAVFGGDGARKKKTAPKPNSRSIYAKLLQEISEITDPDEVETFGDDVAITNKSCVEKNNCTDPSQDYLSSFINSISNEEVGVSGGNNATKKKKAIKQCSRSKCTESLKVSQSLVSFPANLKMGTANGDGIETSGGDNSTLCKKERAPNRHPRRAKCSKQSGELQDHAISSVNVAKLSSKWGATEVVEGSQNIASAPKCSTSNMMDNGNLRTSNVIKQDSLKRSRTREMTCSNQILEIGDEDDMTLACFVHNKLKKRRAKIAKNGNAACYPSGMKGSDVLPKGIGILKDRNRVPSFVLNCETQTSCNYDTLPSQKKRLSHSDDLPTIIANDIDHRKALLVTGGMLAVHEPAKEPVNTDLEGIHEAGDEPSDRSSPPPGFEHLMK</sequence>
<evidence type="ECO:0000259" key="8">
    <source>
        <dbReference type="PROSITE" id="PS51294"/>
    </source>
</evidence>
<dbReference type="OrthoDB" id="2143914at2759"/>
<dbReference type="InterPro" id="IPR017930">
    <property type="entry name" value="Myb_dom"/>
</dbReference>
<dbReference type="GO" id="GO:0001006">
    <property type="term" value="F:RNA polymerase III type 3 promoter sequence-specific DNA binding"/>
    <property type="evidence" value="ECO:0007669"/>
    <property type="project" value="TreeGrafter"/>
</dbReference>
<feature type="domain" description="Myb-like" evidence="7">
    <location>
        <begin position="75"/>
        <end position="126"/>
    </location>
</feature>
<feature type="region of interest" description="Disordered" evidence="6">
    <location>
        <begin position="757"/>
        <end position="794"/>
    </location>
</feature>
<feature type="region of interest" description="Disordered" evidence="6">
    <location>
        <begin position="384"/>
        <end position="457"/>
    </location>
</feature>
<dbReference type="SMART" id="SM00717">
    <property type="entry name" value="SANT"/>
    <property type="match status" value="4"/>
</dbReference>
<dbReference type="InterPro" id="IPR009057">
    <property type="entry name" value="Homeodomain-like_sf"/>
</dbReference>
<evidence type="ECO:0000256" key="1">
    <source>
        <dbReference type="ARBA" id="ARBA00004123"/>
    </source>
</evidence>
<dbReference type="GO" id="GO:0042796">
    <property type="term" value="P:snRNA transcription by RNA polymerase III"/>
    <property type="evidence" value="ECO:0007669"/>
    <property type="project" value="TreeGrafter"/>
</dbReference>
<feature type="compositionally biased region" description="Basic and acidic residues" evidence="6">
    <location>
        <begin position="295"/>
        <end position="305"/>
    </location>
</feature>
<protein>
    <submittedName>
        <fullName evidence="9">Uncharacterized protein</fullName>
    </submittedName>
</protein>
<dbReference type="PANTHER" id="PTHR46621">
    <property type="entry name" value="SNRNA-ACTIVATING PROTEIN COMPLEX SUBUNIT 4"/>
    <property type="match status" value="1"/>
</dbReference>
<dbReference type="FunFam" id="1.10.10.60:FF:000016">
    <property type="entry name" value="Transcriptional activator Myb isoform A"/>
    <property type="match status" value="1"/>
</dbReference>
<reference evidence="9 10" key="1">
    <citation type="submission" date="2019-09" db="EMBL/GenBank/DDBJ databases">
        <title>A chromosome-level genome assembly of the Chinese tupelo Nyssa sinensis.</title>
        <authorList>
            <person name="Yang X."/>
            <person name="Kang M."/>
            <person name="Yang Y."/>
            <person name="Xiong H."/>
            <person name="Wang M."/>
            <person name="Zhang Z."/>
            <person name="Wang Z."/>
            <person name="Wu H."/>
            <person name="Ma T."/>
            <person name="Liu J."/>
            <person name="Xi Z."/>
        </authorList>
    </citation>
    <scope>NUCLEOTIDE SEQUENCE [LARGE SCALE GENOMIC DNA]</scope>
    <source>
        <strain evidence="9">J267</strain>
        <tissue evidence="9">Leaf</tissue>
    </source>
</reference>
<keyword evidence="4" id="KW-0804">Transcription</keyword>
<comment type="subcellular location">
    <subcellularLocation>
        <location evidence="1">Nucleus</location>
    </subcellularLocation>
</comment>
<gene>
    <name evidence="9" type="ORF">F0562_023935</name>
</gene>
<dbReference type="GO" id="GO:0000978">
    <property type="term" value="F:RNA polymerase II cis-regulatory region sequence-specific DNA binding"/>
    <property type="evidence" value="ECO:0007669"/>
    <property type="project" value="TreeGrafter"/>
</dbReference>
<evidence type="ECO:0000256" key="5">
    <source>
        <dbReference type="ARBA" id="ARBA00023242"/>
    </source>
</evidence>
<dbReference type="Gene3D" id="1.10.10.60">
    <property type="entry name" value="Homeodomain-like"/>
    <property type="match status" value="4"/>
</dbReference>
<keyword evidence="5" id="KW-0539">Nucleus</keyword>
<feature type="region of interest" description="Disordered" evidence="6">
    <location>
        <begin position="336"/>
        <end position="369"/>
    </location>
</feature>
<dbReference type="SUPFAM" id="SSF46689">
    <property type="entry name" value="Homeodomain-like"/>
    <property type="match status" value="3"/>
</dbReference>
<evidence type="ECO:0000256" key="3">
    <source>
        <dbReference type="ARBA" id="ARBA00023125"/>
    </source>
</evidence>
<dbReference type="GO" id="GO:0042795">
    <property type="term" value="P:snRNA transcription by RNA polymerase II"/>
    <property type="evidence" value="ECO:0007669"/>
    <property type="project" value="TreeGrafter"/>
</dbReference>
<feature type="region of interest" description="Disordered" evidence="6">
    <location>
        <begin position="279"/>
        <end position="311"/>
    </location>
</feature>
<dbReference type="InterPro" id="IPR051575">
    <property type="entry name" value="Myb-like_DNA-bd"/>
</dbReference>
<feature type="compositionally biased region" description="Basic and acidic residues" evidence="6">
    <location>
        <begin position="992"/>
        <end position="1003"/>
    </location>
</feature>
<dbReference type="GO" id="GO:0019185">
    <property type="term" value="C:snRNA-activating protein complex"/>
    <property type="evidence" value="ECO:0007669"/>
    <property type="project" value="TreeGrafter"/>
</dbReference>
<evidence type="ECO:0000313" key="9">
    <source>
        <dbReference type="EMBL" id="KAA8542783.1"/>
    </source>
</evidence>
<keyword evidence="10" id="KW-1185">Reference proteome</keyword>
<keyword evidence="3" id="KW-0238">DNA-binding</keyword>
<feature type="compositionally biased region" description="Basic residues" evidence="6">
    <location>
        <begin position="394"/>
        <end position="408"/>
    </location>
</feature>
<evidence type="ECO:0000256" key="2">
    <source>
        <dbReference type="ARBA" id="ARBA00023015"/>
    </source>
</evidence>
<dbReference type="InterPro" id="IPR001005">
    <property type="entry name" value="SANT/Myb"/>
</dbReference>
<dbReference type="CDD" id="cd00167">
    <property type="entry name" value="SANT"/>
    <property type="match status" value="3"/>
</dbReference>
<evidence type="ECO:0000256" key="4">
    <source>
        <dbReference type="ARBA" id="ARBA00023163"/>
    </source>
</evidence>
<feature type="domain" description="HTH myb-type" evidence="8">
    <location>
        <begin position="75"/>
        <end position="130"/>
    </location>
</feature>
<dbReference type="EMBL" id="CM018035">
    <property type="protein sequence ID" value="KAA8542783.1"/>
    <property type="molecule type" value="Genomic_DNA"/>
</dbReference>
<feature type="domain" description="Myb-like" evidence="7">
    <location>
        <begin position="180"/>
        <end position="230"/>
    </location>
</feature>
<feature type="domain" description="HTH myb-type" evidence="8">
    <location>
        <begin position="180"/>
        <end position="234"/>
    </location>
</feature>
<dbReference type="GO" id="GO:0005634">
    <property type="term" value="C:nucleus"/>
    <property type="evidence" value="ECO:0007669"/>
    <property type="project" value="UniProtKB-SubCell"/>
</dbReference>
<feature type="compositionally biased region" description="Basic residues" evidence="6">
    <location>
        <begin position="346"/>
        <end position="359"/>
    </location>
</feature>
<feature type="compositionally biased region" description="Polar residues" evidence="6">
    <location>
        <begin position="433"/>
        <end position="442"/>
    </location>
</feature>
<evidence type="ECO:0000256" key="6">
    <source>
        <dbReference type="SAM" id="MobiDB-lite"/>
    </source>
</evidence>
<feature type="region of interest" description="Disordered" evidence="6">
    <location>
        <begin position="982"/>
        <end position="1016"/>
    </location>
</feature>
<dbReference type="Pfam" id="PF00249">
    <property type="entry name" value="Myb_DNA-binding"/>
    <property type="match status" value="3"/>
</dbReference>
<dbReference type="PROSITE" id="PS51294">
    <property type="entry name" value="HTH_MYB"/>
    <property type="match status" value="3"/>
</dbReference>
<organism evidence="9 10">
    <name type="scientific">Nyssa sinensis</name>
    <dbReference type="NCBI Taxonomy" id="561372"/>
    <lineage>
        <taxon>Eukaryota</taxon>
        <taxon>Viridiplantae</taxon>
        <taxon>Streptophyta</taxon>
        <taxon>Embryophyta</taxon>
        <taxon>Tracheophyta</taxon>
        <taxon>Spermatophyta</taxon>
        <taxon>Magnoliopsida</taxon>
        <taxon>eudicotyledons</taxon>
        <taxon>Gunneridae</taxon>
        <taxon>Pentapetalae</taxon>
        <taxon>asterids</taxon>
        <taxon>Cornales</taxon>
        <taxon>Nyssaceae</taxon>
        <taxon>Nyssa</taxon>
    </lineage>
</organism>
<feature type="domain" description="Myb-like" evidence="7">
    <location>
        <begin position="128"/>
        <end position="179"/>
    </location>
</feature>
<accession>A0A5J5BHR4</accession>
<dbReference type="AlphaFoldDB" id="A0A5J5BHR4"/>
<evidence type="ECO:0000313" key="10">
    <source>
        <dbReference type="Proteomes" id="UP000325577"/>
    </source>
</evidence>
<dbReference type="PANTHER" id="PTHR46621:SF1">
    <property type="entry name" value="SNRNA-ACTIVATING PROTEIN COMPLEX SUBUNIT 4"/>
    <property type="match status" value="1"/>
</dbReference>
<name>A0A5J5BHR4_9ASTE</name>
<feature type="domain" description="Myb-like" evidence="7">
    <location>
        <begin position="22"/>
        <end position="74"/>
    </location>
</feature>